<proteinExistence type="predicted"/>
<sequence length="137" mass="14487">MNTLQKTMENWFTAVAYADAGQSGWTDDLWTLNGKRESTALKQTLLYGAGSIVIYVLAFANADAFAALCAKGGLWTALPIASVLLLSYVHGHFAGALWELCGITGVQKKSAQTTAKAVARQSATPAPRLDTTAVVHG</sequence>
<feature type="transmembrane region" description="Helical" evidence="1">
    <location>
        <begin position="45"/>
        <end position="68"/>
    </location>
</feature>
<protein>
    <submittedName>
        <fullName evidence="2">Uncharacterized protein</fullName>
    </submittedName>
</protein>
<feature type="transmembrane region" description="Helical" evidence="1">
    <location>
        <begin position="74"/>
        <end position="98"/>
    </location>
</feature>
<name>A0A212JNQ8_9BACT</name>
<keyword evidence="1" id="KW-0812">Transmembrane</keyword>
<organism evidence="2">
    <name type="scientific">uncultured Desulfovibrio sp</name>
    <dbReference type="NCBI Taxonomy" id="167968"/>
    <lineage>
        <taxon>Bacteria</taxon>
        <taxon>Pseudomonadati</taxon>
        <taxon>Thermodesulfobacteriota</taxon>
        <taxon>Desulfovibrionia</taxon>
        <taxon>Desulfovibrionales</taxon>
        <taxon>Desulfovibrionaceae</taxon>
        <taxon>Desulfovibrio</taxon>
        <taxon>environmental samples</taxon>
    </lineage>
</organism>
<dbReference type="RefSeq" id="WP_192113557.1">
    <property type="nucleotide sequence ID" value="NZ_CABUEN010000008.1"/>
</dbReference>
<reference evidence="2" key="1">
    <citation type="submission" date="2016-04" db="EMBL/GenBank/DDBJ databases">
        <authorList>
            <person name="Evans L.H."/>
            <person name="Alamgir A."/>
            <person name="Owens N."/>
            <person name="Weber N.D."/>
            <person name="Virtaneva K."/>
            <person name="Barbian K."/>
            <person name="Babar A."/>
            <person name="Rosenke K."/>
        </authorList>
    </citation>
    <scope>NUCLEOTIDE SEQUENCE</scope>
    <source>
        <strain evidence="2">92-2</strain>
    </source>
</reference>
<evidence type="ECO:0000256" key="1">
    <source>
        <dbReference type="SAM" id="Phobius"/>
    </source>
</evidence>
<accession>A0A212JNQ8</accession>
<gene>
    <name evidence="2" type="ORF">KM92DES2_11436</name>
</gene>
<dbReference type="AlphaFoldDB" id="A0A212JNQ8"/>
<evidence type="ECO:0000313" key="2">
    <source>
        <dbReference type="EMBL" id="SBW01030.1"/>
    </source>
</evidence>
<keyword evidence="1" id="KW-1133">Transmembrane helix</keyword>
<dbReference type="EMBL" id="FLUP01000001">
    <property type="protein sequence ID" value="SBW01030.1"/>
    <property type="molecule type" value="Genomic_DNA"/>
</dbReference>
<keyword evidence="1" id="KW-0472">Membrane</keyword>